<dbReference type="EMBL" id="PFAH01000008">
    <property type="protein sequence ID" value="PIR97910.1"/>
    <property type="molecule type" value="Genomic_DNA"/>
</dbReference>
<dbReference type="AlphaFoldDB" id="A0A2H0VHX3"/>
<comment type="caution">
    <text evidence="6">The sequence shown here is derived from an EMBL/GenBank/DDBJ whole genome shotgun (WGS) entry which is preliminary data.</text>
</comment>
<keyword evidence="2 3" id="KW-0378">Hydrolase</keyword>
<dbReference type="Pfam" id="PF00293">
    <property type="entry name" value="NUDIX"/>
    <property type="match status" value="1"/>
</dbReference>
<reference evidence="7" key="1">
    <citation type="submission" date="2017-09" db="EMBL/GenBank/DDBJ databases">
        <title>Depth-based differentiation of microbial function through sediment-hosted aquifers and enrichment of novel symbionts in the deep terrestrial subsurface.</title>
        <authorList>
            <person name="Probst A.J."/>
            <person name="Ladd B."/>
            <person name="Jarett J.K."/>
            <person name="Geller-Mcgrath D.E."/>
            <person name="Sieber C.M.K."/>
            <person name="Emerson J.B."/>
            <person name="Anantharaman K."/>
            <person name="Thomas B.C."/>
            <person name="Malmstrom R."/>
            <person name="Stieglmeier M."/>
            <person name="Klingl A."/>
            <person name="Woyke T."/>
            <person name="Ryan C.M."/>
            <person name="Banfield J.F."/>
        </authorList>
    </citation>
    <scope>NUCLEOTIDE SEQUENCE [LARGE SCALE GENOMIC DNA]</scope>
</reference>
<proteinExistence type="inferred from homology"/>
<evidence type="ECO:0000256" key="4">
    <source>
        <dbReference type="SAM" id="MobiDB-lite"/>
    </source>
</evidence>
<protein>
    <submittedName>
        <fullName evidence="6">ADP-ribose pyrophosphatase</fullName>
    </submittedName>
</protein>
<dbReference type="InterPro" id="IPR020084">
    <property type="entry name" value="NUDIX_hydrolase_CS"/>
</dbReference>
<gene>
    <name evidence="6" type="ORF">COT89_02460</name>
</gene>
<name>A0A2H0VHX3_9BACT</name>
<sequence>MIEWKLYLAKLLGKKRHTAYVLLEKEGKFLLVQESTSGIRGLWGLPGGGIDGGESPEQAAEREVEEESGFDVELIRKIAEIQDKKRNSVRHIFLGKIKSGELRIDKREHIDAGWFSKEEMQSLKLRGDWVIEAFDLI</sequence>
<evidence type="ECO:0000259" key="5">
    <source>
        <dbReference type="PROSITE" id="PS51462"/>
    </source>
</evidence>
<dbReference type="SUPFAM" id="SSF55811">
    <property type="entry name" value="Nudix"/>
    <property type="match status" value="1"/>
</dbReference>
<feature type="region of interest" description="Disordered" evidence="4">
    <location>
        <begin position="46"/>
        <end position="66"/>
    </location>
</feature>
<dbReference type="PROSITE" id="PS51462">
    <property type="entry name" value="NUDIX"/>
    <property type="match status" value="1"/>
</dbReference>
<dbReference type="GO" id="GO:0016787">
    <property type="term" value="F:hydrolase activity"/>
    <property type="evidence" value="ECO:0007669"/>
    <property type="project" value="UniProtKB-KW"/>
</dbReference>
<feature type="domain" description="Nudix hydrolase" evidence="5">
    <location>
        <begin position="14"/>
        <end position="137"/>
    </location>
</feature>
<dbReference type="InterPro" id="IPR015797">
    <property type="entry name" value="NUDIX_hydrolase-like_dom_sf"/>
</dbReference>
<dbReference type="PROSITE" id="PS00893">
    <property type="entry name" value="NUDIX_BOX"/>
    <property type="match status" value="1"/>
</dbReference>
<evidence type="ECO:0000313" key="6">
    <source>
        <dbReference type="EMBL" id="PIR97910.1"/>
    </source>
</evidence>
<dbReference type="InterPro" id="IPR000086">
    <property type="entry name" value="NUDIX_hydrolase_dom"/>
</dbReference>
<dbReference type="Gene3D" id="3.90.79.10">
    <property type="entry name" value="Nucleoside Triphosphate Pyrophosphohydrolase"/>
    <property type="match status" value="1"/>
</dbReference>
<dbReference type="PRINTS" id="PR00502">
    <property type="entry name" value="NUDIXFAMILY"/>
</dbReference>
<dbReference type="InterPro" id="IPR020476">
    <property type="entry name" value="Nudix_hydrolase"/>
</dbReference>
<dbReference type="Proteomes" id="UP000231466">
    <property type="component" value="Unassembled WGS sequence"/>
</dbReference>
<dbReference type="PANTHER" id="PTHR43046:SF14">
    <property type="entry name" value="MUTT_NUDIX FAMILY PROTEIN"/>
    <property type="match status" value="1"/>
</dbReference>
<comment type="similarity">
    <text evidence="3">Belongs to the Nudix hydrolase family.</text>
</comment>
<evidence type="ECO:0000256" key="3">
    <source>
        <dbReference type="RuleBase" id="RU003476"/>
    </source>
</evidence>
<evidence type="ECO:0000256" key="1">
    <source>
        <dbReference type="ARBA" id="ARBA00001946"/>
    </source>
</evidence>
<evidence type="ECO:0000256" key="2">
    <source>
        <dbReference type="ARBA" id="ARBA00022801"/>
    </source>
</evidence>
<evidence type="ECO:0000313" key="7">
    <source>
        <dbReference type="Proteomes" id="UP000231466"/>
    </source>
</evidence>
<comment type="cofactor">
    <cofactor evidence="1">
        <name>Mg(2+)</name>
        <dbReference type="ChEBI" id="CHEBI:18420"/>
    </cofactor>
</comment>
<organism evidence="6 7">
    <name type="scientific">Candidatus Colwellbacteria bacterium CG10_big_fil_rev_8_21_14_0_10_42_22</name>
    <dbReference type="NCBI Taxonomy" id="1974540"/>
    <lineage>
        <taxon>Bacteria</taxon>
        <taxon>Candidatus Colwelliibacteriota</taxon>
    </lineage>
</organism>
<dbReference type="PANTHER" id="PTHR43046">
    <property type="entry name" value="GDP-MANNOSE MANNOSYL HYDROLASE"/>
    <property type="match status" value="1"/>
</dbReference>
<accession>A0A2H0VHX3</accession>